<dbReference type="OrthoDB" id="5296287at2759"/>
<dbReference type="InterPro" id="IPR020846">
    <property type="entry name" value="MFS_dom"/>
</dbReference>
<dbReference type="AlphaFoldDB" id="A0A2I1D8F5"/>
<comment type="caution">
    <text evidence="8">The sequence shown here is derived from an EMBL/GenBank/DDBJ whole genome shotgun (WGS) entry which is preliminary data.</text>
</comment>
<dbReference type="Proteomes" id="UP000234254">
    <property type="component" value="Unassembled WGS sequence"/>
</dbReference>
<evidence type="ECO:0000313" key="8">
    <source>
        <dbReference type="EMBL" id="PKY06162.1"/>
    </source>
</evidence>
<keyword evidence="5 6" id="KW-0472">Membrane</keyword>
<feature type="transmembrane region" description="Helical" evidence="6">
    <location>
        <begin position="341"/>
        <end position="360"/>
    </location>
</feature>
<feature type="transmembrane region" description="Helical" evidence="6">
    <location>
        <begin position="257"/>
        <end position="282"/>
    </location>
</feature>
<dbReference type="InterPro" id="IPR036259">
    <property type="entry name" value="MFS_trans_sf"/>
</dbReference>
<dbReference type="PANTHER" id="PTHR23502:SF68">
    <property type="entry name" value="MULTIDRUG TRANSPORTER, PUTATIVE (AFU_ORTHOLOGUE AFUA_3G01120)-RELATED"/>
    <property type="match status" value="1"/>
</dbReference>
<reference evidence="8" key="1">
    <citation type="submission" date="2016-12" db="EMBL/GenBank/DDBJ databases">
        <title>The genomes of Aspergillus section Nigri reveals drivers in fungal speciation.</title>
        <authorList>
            <consortium name="DOE Joint Genome Institute"/>
            <person name="Vesth T.C."/>
            <person name="Nybo J."/>
            <person name="Theobald S."/>
            <person name="Brandl J."/>
            <person name="Frisvad J.C."/>
            <person name="Nielsen K.F."/>
            <person name="Lyhne E.K."/>
            <person name="Kogle M.E."/>
            <person name="Kuo A."/>
            <person name="Riley R."/>
            <person name="Clum A."/>
            <person name="Nolan M."/>
            <person name="Lipzen A."/>
            <person name="Salamov A."/>
            <person name="Henrissat B."/>
            <person name="Wiebenga A."/>
            <person name="De vries R.P."/>
            <person name="Grigoriev I.V."/>
            <person name="Mortensen U.H."/>
            <person name="Andersen M.R."/>
            <person name="Baker S.E."/>
        </authorList>
    </citation>
    <scope>NUCLEOTIDE SEQUENCE</scope>
    <source>
        <strain evidence="8">IBT 28561</strain>
    </source>
</reference>
<comment type="subcellular location">
    <subcellularLocation>
        <location evidence="1">Membrane</location>
        <topology evidence="1">Multi-pass membrane protein</topology>
    </subcellularLocation>
</comment>
<feature type="transmembrane region" description="Helical" evidence="6">
    <location>
        <begin position="294"/>
        <end position="320"/>
    </location>
</feature>
<gene>
    <name evidence="8" type="ORF">P168DRAFT_295402</name>
</gene>
<dbReference type="PROSITE" id="PS50850">
    <property type="entry name" value="MFS"/>
    <property type="match status" value="1"/>
</dbReference>
<protein>
    <submittedName>
        <fullName evidence="8">MFS general substrate transporter</fullName>
    </submittedName>
</protein>
<evidence type="ECO:0000256" key="5">
    <source>
        <dbReference type="ARBA" id="ARBA00023136"/>
    </source>
</evidence>
<dbReference type="Gene3D" id="1.20.1250.20">
    <property type="entry name" value="MFS general substrate transporter like domains"/>
    <property type="match status" value="1"/>
</dbReference>
<dbReference type="GeneID" id="36545558"/>
<dbReference type="FunFam" id="1.20.1250.20:FF:000011">
    <property type="entry name" value="MFS multidrug transporter, putative"/>
    <property type="match status" value="1"/>
</dbReference>
<evidence type="ECO:0000256" key="2">
    <source>
        <dbReference type="ARBA" id="ARBA00008335"/>
    </source>
</evidence>
<dbReference type="RefSeq" id="XP_024694756.1">
    <property type="nucleotide sequence ID" value="XM_024838034.1"/>
</dbReference>
<feature type="transmembrane region" description="Helical" evidence="6">
    <location>
        <begin position="156"/>
        <end position="176"/>
    </location>
</feature>
<dbReference type="GO" id="GO:0022857">
    <property type="term" value="F:transmembrane transporter activity"/>
    <property type="evidence" value="ECO:0007669"/>
    <property type="project" value="InterPro"/>
</dbReference>
<dbReference type="PANTHER" id="PTHR23502">
    <property type="entry name" value="MAJOR FACILITATOR SUPERFAMILY"/>
    <property type="match status" value="1"/>
</dbReference>
<feature type="transmembrane region" description="Helical" evidence="6">
    <location>
        <begin position="33"/>
        <end position="56"/>
    </location>
</feature>
<dbReference type="SUPFAM" id="SSF103473">
    <property type="entry name" value="MFS general substrate transporter"/>
    <property type="match status" value="1"/>
</dbReference>
<feature type="transmembrane region" description="Helical" evidence="6">
    <location>
        <begin position="99"/>
        <end position="119"/>
    </location>
</feature>
<feature type="transmembrane region" description="Helical" evidence="6">
    <location>
        <begin position="125"/>
        <end position="144"/>
    </location>
</feature>
<name>A0A2I1D8F5_ASPC2</name>
<proteinExistence type="inferred from homology"/>
<dbReference type="Pfam" id="PF07690">
    <property type="entry name" value="MFS_1"/>
    <property type="match status" value="1"/>
</dbReference>
<feature type="transmembrane region" description="Helical" evidence="6">
    <location>
        <begin position="392"/>
        <end position="411"/>
    </location>
</feature>
<comment type="similarity">
    <text evidence="2">Belongs to the major facilitator superfamily.</text>
</comment>
<dbReference type="CDD" id="cd17323">
    <property type="entry name" value="MFS_Tpo1_MDR_like"/>
    <property type="match status" value="1"/>
</dbReference>
<accession>A0A2I1D8F5</accession>
<sequence length="468" mass="50694">MPMITEKPVIVDWDGPDDPEKPLNWPKNTKTMIISAVCLMRFTTPLASSMMAPALLQIEDEFSSASSMVITFTVSIYIIGFGIGPLFLAPLSEVYGRNLIYHVGNILFTLFTALCGLSPNSTALLVFRLIAGVFGGAPLTNGGGSIADLVPVTERGFIMSIFSLSMLIAPVVGPIVGGFLSQAANWRWIFWLLTMLSGVTTVVSFICLRETFGPVLLERKAAKIRKETGNPNVQVVGRGDISLGKLLRQTLMRPITFLYKSAVSIVMAIYMGLVYGIIYLLFTSFTQVFQERYGFSQGIAGLCYIGLGLGCASQLFLGSYSDKIYTSLTQRNGVERAEYRLLLLIPAALSLPIGLVIYGWTAEYTVHWIVPIIGTVFIGVGFSGSMTSVQTYLVDAFTAYSASALAANNVVRSIAGGVVPLAGPSMYGKLGLGWGNTLLGLLSLFFGLTPLYFYWFGEKPPKKGEDPV</sequence>
<keyword evidence="9" id="KW-1185">Reference proteome</keyword>
<feature type="transmembrane region" description="Helical" evidence="6">
    <location>
        <begin position="188"/>
        <end position="208"/>
    </location>
</feature>
<feature type="transmembrane region" description="Helical" evidence="6">
    <location>
        <begin position="431"/>
        <end position="455"/>
    </location>
</feature>
<evidence type="ECO:0000256" key="6">
    <source>
        <dbReference type="SAM" id="Phobius"/>
    </source>
</evidence>
<feature type="transmembrane region" description="Helical" evidence="6">
    <location>
        <begin position="366"/>
        <end position="385"/>
    </location>
</feature>
<evidence type="ECO:0000256" key="3">
    <source>
        <dbReference type="ARBA" id="ARBA00022692"/>
    </source>
</evidence>
<dbReference type="InterPro" id="IPR011701">
    <property type="entry name" value="MFS"/>
</dbReference>
<dbReference type="VEuPathDB" id="FungiDB:P168DRAFT_295402"/>
<feature type="domain" description="Major facilitator superfamily (MFS) profile" evidence="7">
    <location>
        <begin position="33"/>
        <end position="461"/>
    </location>
</feature>
<keyword evidence="4 6" id="KW-1133">Transmembrane helix</keyword>
<organism evidence="8 9">
    <name type="scientific">Aspergillus campestris (strain IBT 28561)</name>
    <dbReference type="NCBI Taxonomy" id="1392248"/>
    <lineage>
        <taxon>Eukaryota</taxon>
        <taxon>Fungi</taxon>
        <taxon>Dikarya</taxon>
        <taxon>Ascomycota</taxon>
        <taxon>Pezizomycotina</taxon>
        <taxon>Eurotiomycetes</taxon>
        <taxon>Eurotiomycetidae</taxon>
        <taxon>Eurotiales</taxon>
        <taxon>Aspergillaceae</taxon>
        <taxon>Aspergillus</taxon>
        <taxon>Aspergillus subgen. Circumdati</taxon>
    </lineage>
</organism>
<evidence type="ECO:0000313" key="9">
    <source>
        <dbReference type="Proteomes" id="UP000234254"/>
    </source>
</evidence>
<evidence type="ECO:0000256" key="4">
    <source>
        <dbReference type="ARBA" id="ARBA00022989"/>
    </source>
</evidence>
<evidence type="ECO:0000259" key="7">
    <source>
        <dbReference type="PROSITE" id="PS50850"/>
    </source>
</evidence>
<feature type="transmembrane region" description="Helical" evidence="6">
    <location>
        <begin position="68"/>
        <end position="87"/>
    </location>
</feature>
<dbReference type="EMBL" id="MSFM01000003">
    <property type="protein sequence ID" value="PKY06162.1"/>
    <property type="molecule type" value="Genomic_DNA"/>
</dbReference>
<dbReference type="GO" id="GO:0016020">
    <property type="term" value="C:membrane"/>
    <property type="evidence" value="ECO:0007669"/>
    <property type="project" value="UniProtKB-SubCell"/>
</dbReference>
<evidence type="ECO:0000256" key="1">
    <source>
        <dbReference type="ARBA" id="ARBA00004141"/>
    </source>
</evidence>
<keyword evidence="3 6" id="KW-0812">Transmembrane</keyword>